<dbReference type="EMBL" id="WEGH01000004">
    <property type="protein sequence ID" value="MQY08342.1"/>
    <property type="molecule type" value="Genomic_DNA"/>
</dbReference>
<name>A0A7K0C5E3_9ACTN</name>
<dbReference type="Proteomes" id="UP000487268">
    <property type="component" value="Unassembled WGS sequence"/>
</dbReference>
<dbReference type="InterPro" id="IPR012292">
    <property type="entry name" value="Globin/Proto"/>
</dbReference>
<dbReference type="GO" id="GO:0071949">
    <property type="term" value="F:FAD binding"/>
    <property type="evidence" value="ECO:0007669"/>
    <property type="project" value="TreeGrafter"/>
</dbReference>
<dbReference type="Pfam" id="PF00042">
    <property type="entry name" value="Globin"/>
    <property type="match status" value="1"/>
</dbReference>
<dbReference type="GO" id="GO:0008941">
    <property type="term" value="F:nitric oxide dioxygenase NAD(P)H activity"/>
    <property type="evidence" value="ECO:0007669"/>
    <property type="project" value="UniProtKB-EC"/>
</dbReference>
<dbReference type="GO" id="GO:0046872">
    <property type="term" value="F:metal ion binding"/>
    <property type="evidence" value="ECO:0007669"/>
    <property type="project" value="UniProtKB-KW"/>
</dbReference>
<dbReference type="GO" id="GO:0019825">
    <property type="term" value="F:oxygen binding"/>
    <property type="evidence" value="ECO:0007669"/>
    <property type="project" value="InterPro"/>
</dbReference>
<gene>
    <name evidence="7" type="primary">hmp_2</name>
    <name evidence="7" type="ORF">ACRB68_64490</name>
</gene>
<accession>A0A7K0C5E3</accession>
<evidence type="ECO:0000256" key="4">
    <source>
        <dbReference type="ARBA" id="ARBA00023004"/>
    </source>
</evidence>
<dbReference type="GO" id="GO:0020037">
    <property type="term" value="F:heme binding"/>
    <property type="evidence" value="ECO:0007669"/>
    <property type="project" value="InterPro"/>
</dbReference>
<comment type="similarity">
    <text evidence="5">Belongs to the globin family.</text>
</comment>
<dbReference type="AlphaFoldDB" id="A0A7K0C5E3"/>
<keyword evidence="1 5" id="KW-0349">Heme</keyword>
<evidence type="ECO:0000256" key="1">
    <source>
        <dbReference type="ARBA" id="ARBA00022617"/>
    </source>
</evidence>
<evidence type="ECO:0000259" key="6">
    <source>
        <dbReference type="PROSITE" id="PS01033"/>
    </source>
</evidence>
<dbReference type="PROSITE" id="PS01033">
    <property type="entry name" value="GLOBIN"/>
    <property type="match status" value="1"/>
</dbReference>
<reference evidence="7 8" key="1">
    <citation type="submission" date="2019-10" db="EMBL/GenBank/DDBJ databases">
        <title>Actinomadura rubteroloni sp. nov. and Actinomadura macrotermitis sp. nov., isolated from the gut of fungus growing-termite Macrotermes natalensis.</title>
        <authorList>
            <person name="Benndorf R."/>
            <person name="Martin K."/>
            <person name="Kuefner M."/>
            <person name="De Beer W."/>
            <person name="Kaster A.-K."/>
            <person name="Vollmers J."/>
            <person name="Poulsen M."/>
            <person name="Beemelmanns C."/>
        </authorList>
    </citation>
    <scope>NUCLEOTIDE SEQUENCE [LARGE SCALE GENOMIC DNA]</scope>
    <source>
        <strain evidence="7 8">RB68</strain>
    </source>
</reference>
<keyword evidence="4" id="KW-0408">Iron</keyword>
<organism evidence="7 8">
    <name type="scientific">Actinomadura macrotermitis</name>
    <dbReference type="NCBI Taxonomy" id="2585200"/>
    <lineage>
        <taxon>Bacteria</taxon>
        <taxon>Bacillati</taxon>
        <taxon>Actinomycetota</taxon>
        <taxon>Actinomycetes</taxon>
        <taxon>Streptosporangiales</taxon>
        <taxon>Thermomonosporaceae</taxon>
        <taxon>Actinomadura</taxon>
    </lineage>
</organism>
<dbReference type="RefSeq" id="WP_194293532.1">
    <property type="nucleotide sequence ID" value="NZ_WEGH01000004.1"/>
</dbReference>
<protein>
    <submittedName>
        <fullName evidence="7">Flavohemoprotein</fullName>
        <ecNumber evidence="7">1.14.12.17</ecNumber>
    </submittedName>
</protein>
<sequence>MDPQRLKKNFALVGGKGEDVAAYFYADLFEREPALRTMFPASMEKQQEKLLAALSHIVSLLDDTETLVPFLQDLGRQHNGYGVKEEHFPLVGASLLATLAYFSGPEWSKELEEDWAAAYGLAAQIMSEAAAEAAASQA</sequence>
<dbReference type="InterPro" id="IPR009050">
    <property type="entry name" value="Globin-like_sf"/>
</dbReference>
<dbReference type="GO" id="GO:0071500">
    <property type="term" value="P:cellular response to nitrosative stress"/>
    <property type="evidence" value="ECO:0007669"/>
    <property type="project" value="TreeGrafter"/>
</dbReference>
<evidence type="ECO:0000256" key="5">
    <source>
        <dbReference type="RuleBase" id="RU000356"/>
    </source>
</evidence>
<dbReference type="PANTHER" id="PTHR43396:SF3">
    <property type="entry name" value="FLAVOHEMOPROTEIN"/>
    <property type="match status" value="1"/>
</dbReference>
<comment type="caution">
    <text evidence="7">The sequence shown here is derived from an EMBL/GenBank/DDBJ whole genome shotgun (WGS) entry which is preliminary data.</text>
</comment>
<keyword evidence="7" id="KW-0560">Oxidoreductase</keyword>
<keyword evidence="2 5" id="KW-0561">Oxygen transport</keyword>
<dbReference type="PANTHER" id="PTHR43396">
    <property type="entry name" value="FLAVOHEMOPROTEIN"/>
    <property type="match status" value="1"/>
</dbReference>
<dbReference type="InterPro" id="IPR000971">
    <property type="entry name" value="Globin"/>
</dbReference>
<dbReference type="Gene3D" id="1.10.490.10">
    <property type="entry name" value="Globins"/>
    <property type="match status" value="1"/>
</dbReference>
<keyword evidence="5" id="KW-0813">Transport</keyword>
<dbReference type="EC" id="1.14.12.17" evidence="7"/>
<dbReference type="GO" id="GO:0046210">
    <property type="term" value="P:nitric oxide catabolic process"/>
    <property type="evidence" value="ECO:0007669"/>
    <property type="project" value="TreeGrafter"/>
</dbReference>
<evidence type="ECO:0000256" key="2">
    <source>
        <dbReference type="ARBA" id="ARBA00022621"/>
    </source>
</evidence>
<evidence type="ECO:0000313" key="7">
    <source>
        <dbReference type="EMBL" id="MQY08342.1"/>
    </source>
</evidence>
<proteinExistence type="inferred from homology"/>
<feature type="domain" description="Globin" evidence="6">
    <location>
        <begin position="1"/>
        <end position="131"/>
    </location>
</feature>
<evidence type="ECO:0000313" key="8">
    <source>
        <dbReference type="Proteomes" id="UP000487268"/>
    </source>
</evidence>
<keyword evidence="8" id="KW-1185">Reference proteome</keyword>
<dbReference type="SUPFAM" id="SSF46458">
    <property type="entry name" value="Globin-like"/>
    <property type="match status" value="1"/>
</dbReference>
<dbReference type="GO" id="GO:0005344">
    <property type="term" value="F:oxygen carrier activity"/>
    <property type="evidence" value="ECO:0007669"/>
    <property type="project" value="UniProtKB-KW"/>
</dbReference>
<evidence type="ECO:0000256" key="3">
    <source>
        <dbReference type="ARBA" id="ARBA00022723"/>
    </source>
</evidence>
<keyword evidence="3" id="KW-0479">Metal-binding</keyword>